<dbReference type="OrthoDB" id="417037at2759"/>
<dbReference type="Pfam" id="PF03151">
    <property type="entry name" value="TPT"/>
    <property type="match status" value="1"/>
</dbReference>
<feature type="transmembrane region" description="Helical" evidence="6">
    <location>
        <begin position="283"/>
        <end position="302"/>
    </location>
</feature>
<feature type="transmembrane region" description="Helical" evidence="6">
    <location>
        <begin position="228"/>
        <end position="248"/>
    </location>
</feature>
<dbReference type="Proteomes" id="UP000467841">
    <property type="component" value="Unassembled WGS sequence"/>
</dbReference>
<feature type="transmembrane region" description="Helical" evidence="6">
    <location>
        <begin position="255"/>
        <end position="277"/>
    </location>
</feature>
<keyword evidence="2" id="KW-0813">Transport</keyword>
<reference evidence="8" key="1">
    <citation type="submission" date="2020-01" db="EMBL/GenBank/DDBJ databases">
        <authorList>
            <person name="Mishra B."/>
        </authorList>
    </citation>
    <scope>NUCLEOTIDE SEQUENCE [LARGE SCALE GENOMIC DNA]</scope>
</reference>
<keyword evidence="9" id="KW-1185">Reference proteome</keyword>
<evidence type="ECO:0000256" key="5">
    <source>
        <dbReference type="ARBA" id="ARBA00023136"/>
    </source>
</evidence>
<evidence type="ECO:0000256" key="1">
    <source>
        <dbReference type="ARBA" id="ARBA00004141"/>
    </source>
</evidence>
<keyword evidence="4 6" id="KW-1133">Transmembrane helix</keyword>
<accession>A0A6D2HQB5</accession>
<dbReference type="InterPro" id="IPR050186">
    <property type="entry name" value="TPT_transporter"/>
</dbReference>
<name>A0A6D2HQB5_9BRAS</name>
<gene>
    <name evidence="8" type="ORF">MERR_LOCUS2496</name>
</gene>
<feature type="domain" description="Sugar phosphate transporter" evidence="7">
    <location>
        <begin position="24"/>
        <end position="301"/>
    </location>
</feature>
<feature type="transmembrane region" description="Helical" evidence="6">
    <location>
        <begin position="43"/>
        <end position="59"/>
    </location>
</feature>
<protein>
    <recommendedName>
        <fullName evidence="7">Sugar phosphate transporter domain-containing protein</fullName>
    </recommendedName>
</protein>
<proteinExistence type="predicted"/>
<feature type="transmembrane region" description="Helical" evidence="6">
    <location>
        <begin position="103"/>
        <end position="124"/>
    </location>
</feature>
<comment type="subcellular location">
    <subcellularLocation>
        <location evidence="1">Membrane</location>
        <topology evidence="1">Multi-pass membrane protein</topology>
    </subcellularLocation>
</comment>
<dbReference type="EMBL" id="CACVBM020000155">
    <property type="protein sequence ID" value="CAA7015261.1"/>
    <property type="molecule type" value="Genomic_DNA"/>
</dbReference>
<feature type="transmembrane region" description="Helical" evidence="6">
    <location>
        <begin position="133"/>
        <end position="150"/>
    </location>
</feature>
<evidence type="ECO:0000256" key="2">
    <source>
        <dbReference type="ARBA" id="ARBA00022448"/>
    </source>
</evidence>
<feature type="transmembrane region" description="Helical" evidence="6">
    <location>
        <begin position="156"/>
        <end position="176"/>
    </location>
</feature>
<dbReference type="InterPro" id="IPR004853">
    <property type="entry name" value="Sugar_P_trans_dom"/>
</dbReference>
<keyword evidence="3 6" id="KW-0812">Transmembrane</keyword>
<sequence length="324" mass="34802">MEVQADMEPSSSISLVSAVSYGIASMAMVFINKAVIMQYPHSMTVLTLQQLATSLLIHFGRRMGYTRAKGIELSTAKKLLPVSIFYNANVAFALASLKGVNIPMYIAIKRLTPLAVLIAGYLFGGKGKPTTQVALSVLLTAAGCVIAALGDFSFDLFGYGLALTSVFFQTMYLVLVEKSGAEDGLSSIEIMFYNSFLSLPFLSFLIIVTGEFPNSVSLLLAKCSYLPFLVILVLSLVMGIVLNFTMFLCTIVNSALTTTIVGVLKGVGSTTLGFVLLGGVEVHALNVSGLVVNTAGGVWYSYAKYRQKKAKPVRLISDLEAHRK</sequence>
<evidence type="ECO:0000256" key="4">
    <source>
        <dbReference type="ARBA" id="ARBA00022989"/>
    </source>
</evidence>
<dbReference type="AlphaFoldDB" id="A0A6D2HQB5"/>
<keyword evidence="5 6" id="KW-0472">Membrane</keyword>
<dbReference type="PANTHER" id="PTHR11132">
    <property type="entry name" value="SOLUTE CARRIER FAMILY 35"/>
    <property type="match status" value="1"/>
</dbReference>
<organism evidence="8 9">
    <name type="scientific">Microthlaspi erraticum</name>
    <dbReference type="NCBI Taxonomy" id="1685480"/>
    <lineage>
        <taxon>Eukaryota</taxon>
        <taxon>Viridiplantae</taxon>
        <taxon>Streptophyta</taxon>
        <taxon>Embryophyta</taxon>
        <taxon>Tracheophyta</taxon>
        <taxon>Spermatophyta</taxon>
        <taxon>Magnoliopsida</taxon>
        <taxon>eudicotyledons</taxon>
        <taxon>Gunneridae</taxon>
        <taxon>Pentapetalae</taxon>
        <taxon>rosids</taxon>
        <taxon>malvids</taxon>
        <taxon>Brassicales</taxon>
        <taxon>Brassicaceae</taxon>
        <taxon>Coluteocarpeae</taxon>
        <taxon>Microthlaspi</taxon>
    </lineage>
</organism>
<evidence type="ECO:0000313" key="8">
    <source>
        <dbReference type="EMBL" id="CAA7015261.1"/>
    </source>
</evidence>
<feature type="transmembrane region" description="Helical" evidence="6">
    <location>
        <begin position="12"/>
        <end position="31"/>
    </location>
</feature>
<evidence type="ECO:0000256" key="6">
    <source>
        <dbReference type="SAM" id="Phobius"/>
    </source>
</evidence>
<feature type="transmembrane region" description="Helical" evidence="6">
    <location>
        <begin position="188"/>
        <end position="208"/>
    </location>
</feature>
<evidence type="ECO:0000259" key="7">
    <source>
        <dbReference type="Pfam" id="PF03151"/>
    </source>
</evidence>
<evidence type="ECO:0000256" key="3">
    <source>
        <dbReference type="ARBA" id="ARBA00022692"/>
    </source>
</evidence>
<comment type="caution">
    <text evidence="8">The sequence shown here is derived from an EMBL/GenBank/DDBJ whole genome shotgun (WGS) entry which is preliminary data.</text>
</comment>
<evidence type="ECO:0000313" key="9">
    <source>
        <dbReference type="Proteomes" id="UP000467841"/>
    </source>
</evidence>
<dbReference type="GO" id="GO:0016020">
    <property type="term" value="C:membrane"/>
    <property type="evidence" value="ECO:0007669"/>
    <property type="project" value="UniProtKB-SubCell"/>
</dbReference>
<feature type="transmembrane region" description="Helical" evidence="6">
    <location>
        <begin position="79"/>
        <end position="97"/>
    </location>
</feature>